<dbReference type="OrthoDB" id="5126556at2"/>
<reference evidence="2 3" key="1">
    <citation type="submission" date="2019-08" db="EMBL/GenBank/DDBJ databases">
        <authorList>
            <person name="Dong K."/>
        </authorList>
    </citation>
    <scope>NUCLEOTIDE SEQUENCE [LARGE SCALE GENOMIC DNA]</scope>
    <source>
        <strain evidence="2 3">JCM14558</strain>
    </source>
</reference>
<feature type="compositionally biased region" description="Basic residues" evidence="1">
    <location>
        <begin position="32"/>
        <end position="47"/>
    </location>
</feature>
<dbReference type="EMBL" id="VRSV01000001">
    <property type="protein sequence ID" value="TXK12043.1"/>
    <property type="molecule type" value="Genomic_DNA"/>
</dbReference>
<evidence type="ECO:0000313" key="3">
    <source>
        <dbReference type="Proteomes" id="UP000321034"/>
    </source>
</evidence>
<organism evidence="2 3">
    <name type="scientific">Microbacterium hatanonis</name>
    <dbReference type="NCBI Taxonomy" id="404366"/>
    <lineage>
        <taxon>Bacteria</taxon>
        <taxon>Bacillati</taxon>
        <taxon>Actinomycetota</taxon>
        <taxon>Actinomycetes</taxon>
        <taxon>Micrococcales</taxon>
        <taxon>Microbacteriaceae</taxon>
        <taxon>Microbacterium</taxon>
    </lineage>
</organism>
<feature type="region of interest" description="Disordered" evidence="1">
    <location>
        <begin position="1"/>
        <end position="54"/>
    </location>
</feature>
<sequence>MTQTKKKATKSGKKAAEAKAAQALARAEKSVRKARKAVKHSSKKLRAKASDLRAKTERLSATHAEAARELQSAKAAVAVTEPAAVLVAPPLPTPEAAAPTLIVLRRRAKDLGVAGYSRMNKAALTAAVESATER</sequence>
<evidence type="ECO:0000256" key="1">
    <source>
        <dbReference type="SAM" id="MobiDB-lite"/>
    </source>
</evidence>
<keyword evidence="3" id="KW-1185">Reference proteome</keyword>
<gene>
    <name evidence="2" type="ORF">FVP77_00680</name>
</gene>
<name>A0A5C8I2C2_9MICO</name>
<dbReference type="AlphaFoldDB" id="A0A5C8I2C2"/>
<feature type="compositionally biased region" description="Basic residues" evidence="1">
    <location>
        <begin position="1"/>
        <end position="13"/>
    </location>
</feature>
<comment type="caution">
    <text evidence="2">The sequence shown here is derived from an EMBL/GenBank/DDBJ whole genome shotgun (WGS) entry which is preliminary data.</text>
</comment>
<accession>A0A5C8I2C2</accession>
<evidence type="ECO:0008006" key="4">
    <source>
        <dbReference type="Google" id="ProtNLM"/>
    </source>
</evidence>
<protein>
    <recommendedName>
        <fullName evidence="4">Rho termination factor N-terminal domain-containing protein</fullName>
    </recommendedName>
</protein>
<dbReference type="Proteomes" id="UP000321034">
    <property type="component" value="Unassembled WGS sequence"/>
</dbReference>
<dbReference type="RefSeq" id="WP_147892787.1">
    <property type="nucleotide sequence ID" value="NZ_BAAANR010000001.1"/>
</dbReference>
<evidence type="ECO:0000313" key="2">
    <source>
        <dbReference type="EMBL" id="TXK12043.1"/>
    </source>
</evidence>
<proteinExistence type="predicted"/>